<dbReference type="InterPro" id="IPR006115">
    <property type="entry name" value="6PGDH_NADP-bd"/>
</dbReference>
<proteinExistence type="predicted"/>
<dbReference type="InterPro" id="IPR015814">
    <property type="entry name" value="Pgluconate_DH_NAD-bd_C"/>
</dbReference>
<dbReference type="RefSeq" id="WP_093662323.1">
    <property type="nucleotide sequence ID" value="NZ_FNHI01000037.1"/>
</dbReference>
<dbReference type="Pfam" id="PF03446">
    <property type="entry name" value="NAD_binding_2"/>
    <property type="match status" value="1"/>
</dbReference>
<feature type="domain" description="6-phosphogluconate dehydrogenase NADP-binding" evidence="1">
    <location>
        <begin position="9"/>
        <end position="152"/>
    </location>
</feature>
<dbReference type="SUPFAM" id="SSF51735">
    <property type="entry name" value="NAD(P)-binding Rossmann-fold domains"/>
    <property type="match status" value="1"/>
</dbReference>
<gene>
    <name evidence="3" type="ORF">SAMN05444921_1373</name>
</gene>
<dbReference type="SUPFAM" id="SSF48179">
    <property type="entry name" value="6-phosphogluconate dehydrogenase C-terminal domain-like"/>
    <property type="match status" value="1"/>
</dbReference>
<name>A0A1H0DWE8_9ACTN</name>
<dbReference type="Proteomes" id="UP000199063">
    <property type="component" value="Unassembled WGS sequence"/>
</dbReference>
<dbReference type="AlphaFoldDB" id="A0A1H0DWE8"/>
<evidence type="ECO:0000259" key="1">
    <source>
        <dbReference type="Pfam" id="PF03446"/>
    </source>
</evidence>
<dbReference type="PANTHER" id="PTHR43580:SF2">
    <property type="entry name" value="CYTOKINE-LIKE NUCLEAR FACTOR N-PAC"/>
    <property type="match status" value="1"/>
</dbReference>
<dbReference type="GeneID" id="40834257"/>
<dbReference type="InterPro" id="IPR036291">
    <property type="entry name" value="NAD(P)-bd_dom_sf"/>
</dbReference>
<protein>
    <submittedName>
        <fullName evidence="3">3-hydroxyisobutyrate dehydrogenase</fullName>
    </submittedName>
</protein>
<feature type="domain" description="Phosphogluconate dehydrogenase NAD-binding putative C-terminal" evidence="2">
    <location>
        <begin position="193"/>
        <end position="261"/>
    </location>
</feature>
<dbReference type="Gene3D" id="3.40.50.720">
    <property type="entry name" value="NAD(P)-binding Rossmann-like Domain"/>
    <property type="match status" value="1"/>
</dbReference>
<dbReference type="OrthoDB" id="1271986at2"/>
<dbReference type="Pfam" id="PF09130">
    <property type="entry name" value="DUF1932"/>
    <property type="match status" value="1"/>
</dbReference>
<accession>A0A1H0DWE8</accession>
<organism evidence="3 4">
    <name type="scientific">Streptomyces wuyuanensis</name>
    <dbReference type="NCBI Taxonomy" id="1196353"/>
    <lineage>
        <taxon>Bacteria</taxon>
        <taxon>Bacillati</taxon>
        <taxon>Actinomycetota</taxon>
        <taxon>Actinomycetes</taxon>
        <taxon>Kitasatosporales</taxon>
        <taxon>Streptomycetaceae</taxon>
        <taxon>Streptomyces</taxon>
    </lineage>
</organism>
<dbReference type="STRING" id="1196353.SAMN05444921_1373"/>
<dbReference type="Gene3D" id="1.10.1040.10">
    <property type="entry name" value="N-(1-d-carboxylethyl)-l-norvaline Dehydrogenase, domain 2"/>
    <property type="match status" value="1"/>
</dbReference>
<evidence type="ECO:0000313" key="3">
    <source>
        <dbReference type="EMBL" id="SDN74482.1"/>
    </source>
</evidence>
<sequence length="290" mass="30333">MKPTTGTTVGVLHPGSMGAAVAAQLRRAGSQVLWDPIGRSSATVRRAREAGLAAVDGMAELVARCDVVISLCPPAAAEDLAREVAGHHPAGIVYVEANAVSPQCVRRIAHALPGTVVVDAAVVGSPPVGGKQPRLYTSGPPQAIDRLNELFAGTDVRVHPLGEEIGKASALKLAYTSYQKASRVLAALAYGAAEAYGVADELLDIAGQRSGSYLAEPGYIPKTAARAWRWAPEMEEAAELVADAGLPDDLLRATAAVLSRWEDARDADLSIEEALGRLRDRRGGTVIPPR</sequence>
<dbReference type="InterPro" id="IPR008927">
    <property type="entry name" value="6-PGluconate_DH-like_C_sf"/>
</dbReference>
<evidence type="ECO:0000259" key="2">
    <source>
        <dbReference type="Pfam" id="PF09130"/>
    </source>
</evidence>
<reference evidence="4" key="1">
    <citation type="submission" date="2016-10" db="EMBL/GenBank/DDBJ databases">
        <authorList>
            <person name="Varghese N."/>
            <person name="Submissions S."/>
        </authorList>
    </citation>
    <scope>NUCLEOTIDE SEQUENCE [LARGE SCALE GENOMIC DNA]</scope>
    <source>
        <strain evidence="4">CGMCC 4.7042</strain>
    </source>
</reference>
<evidence type="ECO:0000313" key="4">
    <source>
        <dbReference type="Proteomes" id="UP000199063"/>
    </source>
</evidence>
<dbReference type="InterPro" id="IPR013328">
    <property type="entry name" value="6PGD_dom2"/>
</dbReference>
<dbReference type="PANTHER" id="PTHR43580">
    <property type="entry name" value="OXIDOREDUCTASE GLYR1-RELATED"/>
    <property type="match status" value="1"/>
</dbReference>
<dbReference type="InterPro" id="IPR051265">
    <property type="entry name" value="HIBADH-related_NP60_sf"/>
</dbReference>
<dbReference type="GO" id="GO:0050661">
    <property type="term" value="F:NADP binding"/>
    <property type="evidence" value="ECO:0007669"/>
    <property type="project" value="InterPro"/>
</dbReference>
<keyword evidence="4" id="KW-1185">Reference proteome</keyword>
<dbReference type="EMBL" id="FNHI01000037">
    <property type="protein sequence ID" value="SDN74482.1"/>
    <property type="molecule type" value="Genomic_DNA"/>
</dbReference>